<dbReference type="EMBL" id="JACRTB010000068">
    <property type="protein sequence ID" value="MBC8577886.1"/>
    <property type="molecule type" value="Genomic_DNA"/>
</dbReference>
<comment type="caution">
    <text evidence="1">The sequence shown here is derived from an EMBL/GenBank/DDBJ whole genome shotgun (WGS) entry which is preliminary data.</text>
</comment>
<accession>A0ABR7NNA1</accession>
<name>A0ABR7NNA1_9FIRM</name>
<keyword evidence="2" id="KW-1185">Reference proteome</keyword>
<evidence type="ECO:0000313" key="2">
    <source>
        <dbReference type="Proteomes" id="UP000658131"/>
    </source>
</evidence>
<organism evidence="1 2">
    <name type="scientific">Yanshouia hominis</name>
    <dbReference type="NCBI Taxonomy" id="2763673"/>
    <lineage>
        <taxon>Bacteria</taxon>
        <taxon>Bacillati</taxon>
        <taxon>Bacillota</taxon>
        <taxon>Clostridia</taxon>
        <taxon>Eubacteriales</taxon>
        <taxon>Oscillospiraceae</taxon>
        <taxon>Yanshouia</taxon>
    </lineage>
</organism>
<protein>
    <submittedName>
        <fullName evidence="1">Uncharacterized protein</fullName>
    </submittedName>
</protein>
<dbReference type="RefSeq" id="WP_262401212.1">
    <property type="nucleotide sequence ID" value="NZ_JACRTB010000068.1"/>
</dbReference>
<proteinExistence type="predicted"/>
<evidence type="ECO:0000313" key="1">
    <source>
        <dbReference type="EMBL" id="MBC8577886.1"/>
    </source>
</evidence>
<gene>
    <name evidence="1" type="ORF">H8717_16035</name>
</gene>
<sequence length="163" mass="19447">MIITIILTIIIVNVLLIHFGNKHNNSKVYNQEKTNEVKTEEKEIEPEKNYSGIYKQKWLLSYNEKDQFKKIKEITDKYELYIFTKVRLFDLIILNRNIKNYKEYMWRMVPSRFMRKLICRSRENEISRQQRRPPGQPPDASCSCTFYCPTGCRPHSAGGHRPA</sequence>
<dbReference type="Proteomes" id="UP000658131">
    <property type="component" value="Unassembled WGS sequence"/>
</dbReference>
<reference evidence="1 2" key="1">
    <citation type="submission" date="2020-08" db="EMBL/GenBank/DDBJ databases">
        <title>Genome public.</title>
        <authorList>
            <person name="Liu C."/>
            <person name="Sun Q."/>
        </authorList>
    </citation>
    <scope>NUCLEOTIDE SEQUENCE [LARGE SCALE GENOMIC DNA]</scope>
    <source>
        <strain evidence="1 2">BX1</strain>
    </source>
</reference>